<feature type="domain" description="DUF2241" evidence="1">
    <location>
        <begin position="16"/>
        <end position="81"/>
    </location>
</feature>
<evidence type="ECO:0000259" key="1">
    <source>
        <dbReference type="Pfam" id="PF10000"/>
    </source>
</evidence>
<keyword evidence="4" id="KW-1185">Reference proteome</keyword>
<dbReference type="Pfam" id="PF10000">
    <property type="entry name" value="ACT_3"/>
    <property type="match status" value="1"/>
</dbReference>
<dbReference type="SUPFAM" id="SSF55021">
    <property type="entry name" value="ACT-like"/>
    <property type="match status" value="2"/>
</dbReference>
<dbReference type="InterPro" id="IPR045865">
    <property type="entry name" value="ACT-like_dom_sf"/>
</dbReference>
<dbReference type="Pfam" id="PF13840">
    <property type="entry name" value="ACT_7"/>
    <property type="match status" value="1"/>
</dbReference>
<dbReference type="PANTHER" id="PTHR39199:SF1">
    <property type="entry name" value="BLR5128 PROTEIN"/>
    <property type="match status" value="1"/>
</dbReference>
<dbReference type="Gene3D" id="3.30.2130.10">
    <property type="entry name" value="VC0802-like"/>
    <property type="match status" value="1"/>
</dbReference>
<dbReference type="InterPro" id="IPR027795">
    <property type="entry name" value="CASTOR_ACT_dom"/>
</dbReference>
<gene>
    <name evidence="3" type="ORF">H9L16_10645</name>
</gene>
<dbReference type="Proteomes" id="UP000515804">
    <property type="component" value="Chromosome"/>
</dbReference>
<dbReference type="KEGG" id="tcn:H9L16_10645"/>
<organism evidence="3 4">
    <name type="scientific">Thermomonas carbonis</name>
    <dbReference type="NCBI Taxonomy" id="1463158"/>
    <lineage>
        <taxon>Bacteria</taxon>
        <taxon>Pseudomonadati</taxon>
        <taxon>Pseudomonadota</taxon>
        <taxon>Gammaproteobacteria</taxon>
        <taxon>Lysobacterales</taxon>
        <taxon>Lysobacteraceae</taxon>
        <taxon>Thermomonas</taxon>
    </lineage>
</organism>
<dbReference type="AlphaFoldDB" id="A0A7G9SMS9"/>
<name>A0A7G9SMS9_9GAMM</name>
<dbReference type="PANTHER" id="PTHR39199">
    <property type="entry name" value="BLR5128 PROTEIN"/>
    <property type="match status" value="1"/>
</dbReference>
<protein>
    <submittedName>
        <fullName evidence="3">ACT domain-containing protein</fullName>
    </submittedName>
</protein>
<dbReference type="EMBL" id="CP060719">
    <property type="protein sequence ID" value="QNN69154.1"/>
    <property type="molecule type" value="Genomic_DNA"/>
</dbReference>
<sequence length="146" mass="15330">MAVGLELVSDRNTGAIRDLDRLLAGMRPSLQEGRYAFTTLPPDQTMDPTKVIASIREAEGLSMVLAETDALALGLPIAFVAAWITLEVHSDLAAIGLTAAFSQALAQAGIGCNVVAGAMHDHLFVPVEQAPEAMAALQALQEHAAR</sequence>
<dbReference type="InterPro" id="IPR018717">
    <property type="entry name" value="DUF2241"/>
</dbReference>
<evidence type="ECO:0000259" key="2">
    <source>
        <dbReference type="Pfam" id="PF13840"/>
    </source>
</evidence>
<feature type="domain" description="CASTOR ACT" evidence="2">
    <location>
        <begin position="82"/>
        <end position="138"/>
    </location>
</feature>
<evidence type="ECO:0000313" key="4">
    <source>
        <dbReference type="Proteomes" id="UP000515804"/>
    </source>
</evidence>
<evidence type="ECO:0000313" key="3">
    <source>
        <dbReference type="EMBL" id="QNN69154.1"/>
    </source>
</evidence>
<dbReference type="RefSeq" id="WP_187551677.1">
    <property type="nucleotide sequence ID" value="NZ_BMZL01000002.1"/>
</dbReference>
<proteinExistence type="predicted"/>
<accession>A0A7G9SMS9</accession>
<reference evidence="3 4" key="1">
    <citation type="submission" date="2020-08" db="EMBL/GenBank/DDBJ databases">
        <title>Genome sequence of Thermomonas carbonis KCTC 42013T.</title>
        <authorList>
            <person name="Hyun D.-W."/>
            <person name="Bae J.-W."/>
        </authorList>
    </citation>
    <scope>NUCLEOTIDE SEQUENCE [LARGE SCALE GENOMIC DNA]</scope>
    <source>
        <strain evidence="3 4">KCTC 42013</strain>
    </source>
</reference>